<evidence type="ECO:0000313" key="2">
    <source>
        <dbReference type="Proteomes" id="UP000008467"/>
    </source>
</evidence>
<evidence type="ECO:0000313" key="1">
    <source>
        <dbReference type="EMBL" id="ADZ82861.1"/>
    </source>
</evidence>
<gene>
    <name evidence="1" type="ordered locus">Clole_1132</name>
</gene>
<dbReference type="KEGG" id="cle:Clole_1132"/>
<dbReference type="HOGENOM" id="CLU_1793012_0_0_9"/>
<organism evidence="1 2">
    <name type="scientific">Cellulosilyticum lentocellum (strain ATCC 49066 / DSM 5427 / NCIMB 11756 / RHM5)</name>
    <name type="common">Clostridium lentocellum</name>
    <dbReference type="NCBI Taxonomy" id="642492"/>
    <lineage>
        <taxon>Bacteria</taxon>
        <taxon>Bacillati</taxon>
        <taxon>Bacillota</taxon>
        <taxon>Clostridia</taxon>
        <taxon>Lachnospirales</taxon>
        <taxon>Cellulosilyticaceae</taxon>
        <taxon>Cellulosilyticum</taxon>
    </lineage>
</organism>
<proteinExistence type="predicted"/>
<dbReference type="STRING" id="642492.Clole_1132"/>
<dbReference type="Proteomes" id="UP000008467">
    <property type="component" value="Chromosome"/>
</dbReference>
<sequence length="144" mass="17132">MPTLLTKQELENHLYEFHQLLQNFDYSCIKNVTFLNLDAFFAYMENVEGNPFEKHYEALQKKLDALQPYLPFVSSNRANEFLEALSHTQNDDEVKQIKVNYTKILRDDFIKFSRTVTTDEGWNHVINTCEEIRLRKEEMLLALH</sequence>
<accession>F2JSM7</accession>
<dbReference type="EMBL" id="CP002582">
    <property type="protein sequence ID" value="ADZ82861.1"/>
    <property type="molecule type" value="Genomic_DNA"/>
</dbReference>
<name>F2JSM7_CELLD</name>
<dbReference type="RefSeq" id="WP_013656160.1">
    <property type="nucleotide sequence ID" value="NC_015275.1"/>
</dbReference>
<protein>
    <submittedName>
        <fullName evidence="1">Uncharacterized protein</fullName>
    </submittedName>
</protein>
<dbReference type="AlphaFoldDB" id="F2JSM7"/>
<reference evidence="1 2" key="1">
    <citation type="journal article" date="2011" name="J. Bacteriol.">
        <title>Complete genome sequence of the cellulose-degrading bacterium Cellulosilyticum lentocellum.</title>
        <authorList>
            <consortium name="US DOE Joint Genome Institute"/>
            <person name="Miller D.A."/>
            <person name="Suen G."/>
            <person name="Bruce D."/>
            <person name="Copeland A."/>
            <person name="Cheng J.F."/>
            <person name="Detter C."/>
            <person name="Goodwin L.A."/>
            <person name="Han C.S."/>
            <person name="Hauser L.J."/>
            <person name="Land M.L."/>
            <person name="Lapidus A."/>
            <person name="Lucas S."/>
            <person name="Meincke L."/>
            <person name="Pitluck S."/>
            <person name="Tapia R."/>
            <person name="Teshima H."/>
            <person name="Woyke T."/>
            <person name="Fox B.G."/>
            <person name="Angert E.R."/>
            <person name="Currie C.R."/>
        </authorList>
    </citation>
    <scope>NUCLEOTIDE SEQUENCE [LARGE SCALE GENOMIC DNA]</scope>
    <source>
        <strain evidence="2">ATCC 49066 / DSM 5427 / NCIMB 11756 / RHM5</strain>
    </source>
</reference>
<keyword evidence="2" id="KW-1185">Reference proteome</keyword>